<dbReference type="PROSITE" id="PS50110">
    <property type="entry name" value="RESPONSE_REGULATORY"/>
    <property type="match status" value="1"/>
</dbReference>
<evidence type="ECO:0000256" key="2">
    <source>
        <dbReference type="PROSITE-ProRule" id="PRU00169"/>
    </source>
</evidence>
<dbReference type="GO" id="GO:0006355">
    <property type="term" value="P:regulation of DNA-templated transcription"/>
    <property type="evidence" value="ECO:0007669"/>
    <property type="project" value="InterPro"/>
</dbReference>
<dbReference type="Gene3D" id="3.40.50.2300">
    <property type="match status" value="1"/>
</dbReference>
<feature type="domain" description="Response regulatory" evidence="4">
    <location>
        <begin position="2"/>
        <end position="116"/>
    </location>
</feature>
<dbReference type="InterPro" id="IPR011006">
    <property type="entry name" value="CheY-like_superfamily"/>
</dbReference>
<dbReference type="InterPro" id="IPR000792">
    <property type="entry name" value="Tscrpt_reg_LuxR_C"/>
</dbReference>
<proteinExistence type="predicted"/>
<dbReference type="Proteomes" id="UP000054893">
    <property type="component" value="Unassembled WGS sequence"/>
</dbReference>
<dbReference type="PROSITE" id="PS50043">
    <property type="entry name" value="HTH_LUXR_2"/>
    <property type="match status" value="1"/>
</dbReference>
<reference evidence="5 6" key="1">
    <citation type="submission" date="2016-01" db="EMBL/GenBank/DDBJ databases">
        <authorList>
            <person name="Oliw E.H."/>
        </authorList>
    </citation>
    <scope>NUCLEOTIDE SEQUENCE [LARGE SCALE GENOMIC DNA]</scope>
    <source>
        <strain evidence="5">LMG 22029</strain>
    </source>
</reference>
<dbReference type="OrthoDB" id="3374006at2"/>
<evidence type="ECO:0000259" key="3">
    <source>
        <dbReference type="PROSITE" id="PS50043"/>
    </source>
</evidence>
<protein>
    <submittedName>
        <fullName evidence="5">Transcriptional regulator</fullName>
    </submittedName>
</protein>
<dbReference type="InterPro" id="IPR016032">
    <property type="entry name" value="Sig_transdc_resp-reg_C-effctor"/>
</dbReference>
<evidence type="ECO:0000313" key="6">
    <source>
        <dbReference type="Proteomes" id="UP000054893"/>
    </source>
</evidence>
<dbReference type="PANTHER" id="PTHR45566">
    <property type="entry name" value="HTH-TYPE TRANSCRIPTIONAL REGULATOR YHJB-RELATED"/>
    <property type="match status" value="1"/>
</dbReference>
<accession>A0A158I782</accession>
<feature type="modified residue" description="4-aspartylphosphate" evidence="2">
    <location>
        <position position="53"/>
    </location>
</feature>
<dbReference type="CDD" id="cd06170">
    <property type="entry name" value="LuxR_C_like"/>
    <property type="match status" value="1"/>
</dbReference>
<dbReference type="InterPro" id="IPR051015">
    <property type="entry name" value="EvgA-like"/>
</dbReference>
<dbReference type="SUPFAM" id="SSF46894">
    <property type="entry name" value="C-terminal effector domain of the bipartite response regulators"/>
    <property type="match status" value="1"/>
</dbReference>
<evidence type="ECO:0000256" key="1">
    <source>
        <dbReference type="ARBA" id="ARBA00023125"/>
    </source>
</evidence>
<evidence type="ECO:0000259" key="4">
    <source>
        <dbReference type="PROSITE" id="PS50110"/>
    </source>
</evidence>
<keyword evidence="2" id="KW-0597">Phosphoprotein</keyword>
<dbReference type="InterPro" id="IPR001789">
    <property type="entry name" value="Sig_transdc_resp-reg_receiver"/>
</dbReference>
<dbReference type="Pfam" id="PF00196">
    <property type="entry name" value="GerE"/>
    <property type="match status" value="1"/>
</dbReference>
<name>A0A158I782_CABSO</name>
<dbReference type="EMBL" id="FCOC02000026">
    <property type="protein sequence ID" value="SAL51900.1"/>
    <property type="molecule type" value="Genomic_DNA"/>
</dbReference>
<feature type="domain" description="HTH luxR-type" evidence="3">
    <location>
        <begin position="149"/>
        <end position="216"/>
    </location>
</feature>
<dbReference type="PRINTS" id="PR00038">
    <property type="entry name" value="HTHLUXR"/>
</dbReference>
<dbReference type="GO" id="GO:0000160">
    <property type="term" value="P:phosphorelay signal transduction system"/>
    <property type="evidence" value="ECO:0007669"/>
    <property type="project" value="InterPro"/>
</dbReference>
<sequence length="271" mass="30273">MKFTIVNSEAERREGLKALLRHIDRRARFNEAKDWRQAASAVLRLEPDMIVIDWHKAMRMADLRMLLEAFPKIPSAIVVDEASTTQVRLFLAAGVRGVVPRKLDPTLIVRALEMVLLGGYYVPANALDPELESVSDTRRESEPKEFRKGLKRFNTLSLRQQQIMRCVHMGSTNKIIAKTLGISEGTVKIHLGSIFQQLGAPNRAAAVAIYNGWQNRHLEVLKREADASPRPSLGDAGVIPLRAPASTYSPLPQMEEHLMPMAAQPLPPFGD</sequence>
<organism evidence="5 6">
    <name type="scientific">Caballeronia sordidicola</name>
    <name type="common">Burkholderia sordidicola</name>
    <dbReference type="NCBI Taxonomy" id="196367"/>
    <lineage>
        <taxon>Bacteria</taxon>
        <taxon>Pseudomonadati</taxon>
        <taxon>Pseudomonadota</taxon>
        <taxon>Betaproteobacteria</taxon>
        <taxon>Burkholderiales</taxon>
        <taxon>Burkholderiaceae</taxon>
        <taxon>Caballeronia</taxon>
    </lineage>
</organism>
<evidence type="ECO:0000313" key="5">
    <source>
        <dbReference type="EMBL" id="SAL51900.1"/>
    </source>
</evidence>
<dbReference type="GO" id="GO:0003677">
    <property type="term" value="F:DNA binding"/>
    <property type="evidence" value="ECO:0007669"/>
    <property type="project" value="UniProtKB-KW"/>
</dbReference>
<dbReference type="SUPFAM" id="SSF52172">
    <property type="entry name" value="CheY-like"/>
    <property type="match status" value="1"/>
</dbReference>
<dbReference type="PANTHER" id="PTHR45566:SF1">
    <property type="entry name" value="HTH-TYPE TRANSCRIPTIONAL REGULATOR YHJB-RELATED"/>
    <property type="match status" value="1"/>
</dbReference>
<keyword evidence="1" id="KW-0238">DNA-binding</keyword>
<gene>
    <name evidence="5" type="ORF">AWB64_05570</name>
</gene>
<dbReference type="AlphaFoldDB" id="A0A158I782"/>
<dbReference type="SMART" id="SM00421">
    <property type="entry name" value="HTH_LUXR"/>
    <property type="match status" value="1"/>
</dbReference>